<sequence>MREYTKLYIDGAWREPEQGTVLELTGRGAAGSPQCWCGG</sequence>
<proteinExistence type="predicted"/>
<keyword evidence="2" id="KW-1185">Reference proteome</keyword>
<comment type="caution">
    <text evidence="1">The sequence shown here is derived from an EMBL/GenBank/DDBJ whole genome shotgun (WGS) entry which is preliminary data.</text>
</comment>
<dbReference type="Proteomes" id="UP000661607">
    <property type="component" value="Unassembled WGS sequence"/>
</dbReference>
<organism evidence="1 2">
    <name type="scientific">Nonomuraea africana</name>
    <dbReference type="NCBI Taxonomy" id="46171"/>
    <lineage>
        <taxon>Bacteria</taxon>
        <taxon>Bacillati</taxon>
        <taxon>Actinomycetota</taxon>
        <taxon>Actinomycetes</taxon>
        <taxon>Streptosporangiales</taxon>
        <taxon>Streptosporangiaceae</taxon>
        <taxon>Nonomuraea</taxon>
    </lineage>
</organism>
<gene>
    <name evidence="1" type="ORF">H4W81_006762</name>
</gene>
<evidence type="ECO:0000313" key="1">
    <source>
        <dbReference type="EMBL" id="MBE1563983.1"/>
    </source>
</evidence>
<name>A0ABR9KQV6_9ACTN</name>
<accession>A0ABR9KQV6</accession>
<dbReference type="EMBL" id="JADBEF010000001">
    <property type="protein sequence ID" value="MBE1563983.1"/>
    <property type="molecule type" value="Genomic_DNA"/>
</dbReference>
<evidence type="ECO:0008006" key="3">
    <source>
        <dbReference type="Google" id="ProtNLM"/>
    </source>
</evidence>
<reference evidence="1 2" key="1">
    <citation type="submission" date="2020-10" db="EMBL/GenBank/DDBJ databases">
        <title>Sequencing the genomes of 1000 actinobacteria strains.</title>
        <authorList>
            <person name="Klenk H.-P."/>
        </authorList>
    </citation>
    <scope>NUCLEOTIDE SEQUENCE [LARGE SCALE GENOMIC DNA]</scope>
    <source>
        <strain evidence="1 2">DSM 43748</strain>
    </source>
</reference>
<evidence type="ECO:0000313" key="2">
    <source>
        <dbReference type="Proteomes" id="UP000661607"/>
    </source>
</evidence>
<protein>
    <recommendedName>
        <fullName evidence="3">Aldehyde dehydrogenase family protein</fullName>
    </recommendedName>
</protein>